<feature type="compositionally biased region" description="Acidic residues" evidence="1">
    <location>
        <begin position="228"/>
        <end position="244"/>
    </location>
</feature>
<evidence type="ECO:0000313" key="3">
    <source>
        <dbReference type="Proteomes" id="UP000186817"/>
    </source>
</evidence>
<comment type="caution">
    <text evidence="2">The sequence shown here is derived from an EMBL/GenBank/DDBJ whole genome shotgun (WGS) entry which is preliminary data.</text>
</comment>
<feature type="compositionally biased region" description="Acidic residues" evidence="1">
    <location>
        <begin position="289"/>
        <end position="301"/>
    </location>
</feature>
<gene>
    <name evidence="2" type="ORF">AK812_SmicGene19328</name>
</gene>
<accession>A0A1Q9DSX1</accession>
<evidence type="ECO:0000256" key="1">
    <source>
        <dbReference type="SAM" id="MobiDB-lite"/>
    </source>
</evidence>
<proteinExistence type="predicted"/>
<sequence>MDQASAKEAPGSKNLGAWCCHHGGHCVTTTYDCSAGYADWQSRWSDAKADWCCSHEQKGCKEMGTSVTEVVHHVPVPVPVPVKQTHVVYHSHPVPVPVVVHVHQHDGYDCWHGATWSPAKRHYCCSQHNLGCSTHVHVVHVYHHVRGHFDCQAGQSSWQVGWSVAKKHWCCVQYMVGCAEDSGASPSVTHSVVHTYENGDDFPSGSVDGLVGGVADGNLAGGSVNDDFTSETEEGDSVDADIAEESGVPTESSVDVPEVESEGSDSVSEGLGSEGSSGHPFLAAPLSDEVTEDVTDDAAKK</sequence>
<keyword evidence="3" id="KW-1185">Reference proteome</keyword>
<reference evidence="2 3" key="1">
    <citation type="submission" date="2016-02" db="EMBL/GenBank/DDBJ databases">
        <title>Genome analysis of coral dinoflagellate symbionts highlights evolutionary adaptations to a symbiotic lifestyle.</title>
        <authorList>
            <person name="Aranda M."/>
            <person name="Li Y."/>
            <person name="Liew Y.J."/>
            <person name="Baumgarten S."/>
            <person name="Simakov O."/>
            <person name="Wilson M."/>
            <person name="Piel J."/>
            <person name="Ashoor H."/>
            <person name="Bougouffa S."/>
            <person name="Bajic V.B."/>
            <person name="Ryu T."/>
            <person name="Ravasi T."/>
            <person name="Bayer T."/>
            <person name="Micklem G."/>
            <person name="Kim H."/>
            <person name="Bhak J."/>
            <person name="Lajeunesse T.C."/>
            <person name="Voolstra C.R."/>
        </authorList>
    </citation>
    <scope>NUCLEOTIDE SEQUENCE [LARGE SCALE GENOMIC DNA]</scope>
    <source>
        <strain evidence="2 3">CCMP2467</strain>
    </source>
</reference>
<protein>
    <submittedName>
        <fullName evidence="2">Uncharacterized protein</fullName>
    </submittedName>
</protein>
<name>A0A1Q9DSX1_SYMMI</name>
<feature type="compositionally biased region" description="Low complexity" evidence="1">
    <location>
        <begin position="264"/>
        <end position="278"/>
    </location>
</feature>
<dbReference type="AlphaFoldDB" id="A0A1Q9DSX1"/>
<feature type="region of interest" description="Disordered" evidence="1">
    <location>
        <begin position="221"/>
        <end position="301"/>
    </location>
</feature>
<dbReference type="OrthoDB" id="443113at2759"/>
<dbReference type="Proteomes" id="UP000186817">
    <property type="component" value="Unassembled WGS sequence"/>
</dbReference>
<organism evidence="2 3">
    <name type="scientific">Symbiodinium microadriaticum</name>
    <name type="common">Dinoflagellate</name>
    <name type="synonym">Zooxanthella microadriatica</name>
    <dbReference type="NCBI Taxonomy" id="2951"/>
    <lineage>
        <taxon>Eukaryota</taxon>
        <taxon>Sar</taxon>
        <taxon>Alveolata</taxon>
        <taxon>Dinophyceae</taxon>
        <taxon>Suessiales</taxon>
        <taxon>Symbiodiniaceae</taxon>
        <taxon>Symbiodinium</taxon>
    </lineage>
</organism>
<dbReference type="EMBL" id="LSRX01000403">
    <property type="protein sequence ID" value="OLP98251.1"/>
    <property type="molecule type" value="Genomic_DNA"/>
</dbReference>
<evidence type="ECO:0000313" key="2">
    <source>
        <dbReference type="EMBL" id="OLP98251.1"/>
    </source>
</evidence>